<evidence type="ECO:0000256" key="1">
    <source>
        <dbReference type="SAM" id="MobiDB-lite"/>
    </source>
</evidence>
<keyword evidence="4" id="KW-1185">Reference proteome</keyword>
<dbReference type="HOGENOM" id="CLU_2049031_0_0_1"/>
<dbReference type="Proteomes" id="UP000001631">
    <property type="component" value="Unassembled WGS sequence"/>
</dbReference>
<protein>
    <submittedName>
        <fullName evidence="3">Uncharacterized protein</fullName>
    </submittedName>
</protein>
<proteinExistence type="predicted"/>
<dbReference type="AlphaFoldDB" id="C0NN34"/>
<keyword evidence="2" id="KW-0472">Membrane</keyword>
<gene>
    <name evidence="3" type="ORF">HCBG_04161</name>
</gene>
<name>C0NN34_AJECG</name>
<keyword evidence="2" id="KW-1133">Transmembrane helix</keyword>
<feature type="transmembrane region" description="Helical" evidence="2">
    <location>
        <begin position="95"/>
        <end position="115"/>
    </location>
</feature>
<reference evidence="3" key="1">
    <citation type="submission" date="2009-02" db="EMBL/GenBank/DDBJ databases">
        <title>The Genome Sequence of Ajellomyces capsulatus strain G186AR.</title>
        <authorList>
            <consortium name="The Broad Institute Genome Sequencing Platform"/>
            <person name="Champion M."/>
            <person name="Cuomo C."/>
            <person name="Ma L.-J."/>
            <person name="Henn M.R."/>
            <person name="Sil A."/>
            <person name="Goldman B."/>
            <person name="Young S.K."/>
            <person name="Kodira C.D."/>
            <person name="Zeng Q."/>
            <person name="Koehrsen M."/>
            <person name="Alvarado L."/>
            <person name="Berlin A."/>
            <person name="Borenstein D."/>
            <person name="Chen Z."/>
            <person name="Engels R."/>
            <person name="Freedman E."/>
            <person name="Gellesch M."/>
            <person name="Goldberg J."/>
            <person name="Griggs A."/>
            <person name="Gujja S."/>
            <person name="Heiman D."/>
            <person name="Hepburn T."/>
            <person name="Howarth C."/>
            <person name="Jen D."/>
            <person name="Larson L."/>
            <person name="Lewis B."/>
            <person name="Mehta T."/>
            <person name="Park D."/>
            <person name="Pearson M."/>
            <person name="Roberts A."/>
            <person name="Saif S."/>
            <person name="Shea T."/>
            <person name="Shenoy N."/>
            <person name="Sisk P."/>
            <person name="Stolte C."/>
            <person name="Sykes S."/>
            <person name="Walk T."/>
            <person name="White J."/>
            <person name="Yandava C."/>
            <person name="Klein B."/>
            <person name="McEwen J.G."/>
            <person name="Puccia R."/>
            <person name="Goldman G.H."/>
            <person name="Felipe M.S."/>
            <person name="Nino-Vega G."/>
            <person name="San-Blas G."/>
            <person name="Taylor J."/>
            <person name="Mendoza L."/>
            <person name="Galagan J."/>
            <person name="Nusbaum C."/>
            <person name="Birren B."/>
        </authorList>
    </citation>
    <scope>NUCLEOTIDE SEQUENCE</scope>
    <source>
        <strain evidence="3">G186AR</strain>
    </source>
</reference>
<evidence type="ECO:0000313" key="3">
    <source>
        <dbReference type="EMBL" id="EEH07282.1"/>
    </source>
</evidence>
<dbReference type="InParanoid" id="C0NN34"/>
<dbReference type="GeneID" id="69037177"/>
<feature type="compositionally biased region" description="Basic and acidic residues" evidence="1">
    <location>
        <begin position="1"/>
        <end position="38"/>
    </location>
</feature>
<accession>C0NN34</accession>
<organism evidence="3 4">
    <name type="scientific">Ajellomyces capsulatus (strain G186AR / H82 / ATCC MYA-2454 / RMSCC 2432)</name>
    <name type="common">Darling's disease fungus</name>
    <name type="synonym">Histoplasma capsulatum</name>
    <dbReference type="NCBI Taxonomy" id="447093"/>
    <lineage>
        <taxon>Eukaryota</taxon>
        <taxon>Fungi</taxon>
        <taxon>Dikarya</taxon>
        <taxon>Ascomycota</taxon>
        <taxon>Pezizomycotina</taxon>
        <taxon>Eurotiomycetes</taxon>
        <taxon>Eurotiomycetidae</taxon>
        <taxon>Onygenales</taxon>
        <taxon>Ajellomycetaceae</taxon>
        <taxon>Histoplasma</taxon>
    </lineage>
</organism>
<keyword evidence="2" id="KW-0812">Transmembrane</keyword>
<evidence type="ECO:0000256" key="2">
    <source>
        <dbReference type="SAM" id="Phobius"/>
    </source>
</evidence>
<dbReference type="RefSeq" id="XP_045287763.1">
    <property type="nucleotide sequence ID" value="XM_045431210.1"/>
</dbReference>
<feature type="region of interest" description="Disordered" evidence="1">
    <location>
        <begin position="1"/>
        <end position="49"/>
    </location>
</feature>
<sequence>MTSTGIREKTDIKTDDSRRRGRAAEEGGRAHWGGESRSGRGLGVPGQPMAVGRYLSPQLALTSVGEPPRTGTAADGECPAPIEGLPRITTLMETVPFKAAIFFACLILTYGSVLWGQSIP</sequence>
<evidence type="ECO:0000313" key="4">
    <source>
        <dbReference type="Proteomes" id="UP000001631"/>
    </source>
</evidence>
<dbReference type="EMBL" id="GG663367">
    <property type="protein sequence ID" value="EEH07282.1"/>
    <property type="molecule type" value="Genomic_DNA"/>
</dbReference>